<dbReference type="EMBL" id="PZQS01000007">
    <property type="protein sequence ID" value="PVD27435.1"/>
    <property type="molecule type" value="Genomic_DNA"/>
</dbReference>
<evidence type="ECO:0000313" key="2">
    <source>
        <dbReference type="Proteomes" id="UP000245119"/>
    </source>
</evidence>
<sequence length="145" mass="15862">MKRLWINSDSRCKSDVALVKISNGLQLKEVTERCGEDGYKRTATLHTRHCGQEWADLDAAGQRGHSAVQRAASCTTCKSRDTHSNTLVSSTFSFADSAVTVGYSVDGAADDGINTRDKWRLWDTCPPSSVAAMFETVRLRMAGSD</sequence>
<organism evidence="1 2">
    <name type="scientific">Pomacea canaliculata</name>
    <name type="common">Golden apple snail</name>
    <dbReference type="NCBI Taxonomy" id="400727"/>
    <lineage>
        <taxon>Eukaryota</taxon>
        <taxon>Metazoa</taxon>
        <taxon>Spiralia</taxon>
        <taxon>Lophotrochozoa</taxon>
        <taxon>Mollusca</taxon>
        <taxon>Gastropoda</taxon>
        <taxon>Caenogastropoda</taxon>
        <taxon>Architaenioglossa</taxon>
        <taxon>Ampullarioidea</taxon>
        <taxon>Ampullariidae</taxon>
        <taxon>Pomacea</taxon>
    </lineage>
</organism>
<accession>A0A2T7P1Y3</accession>
<proteinExistence type="predicted"/>
<protein>
    <submittedName>
        <fullName evidence="1">Uncharacterized protein</fullName>
    </submittedName>
</protein>
<dbReference type="AlphaFoldDB" id="A0A2T7P1Y3"/>
<reference evidence="1 2" key="1">
    <citation type="submission" date="2018-04" db="EMBL/GenBank/DDBJ databases">
        <title>The genome of golden apple snail Pomacea canaliculata provides insight into stress tolerance and invasive adaptation.</title>
        <authorList>
            <person name="Liu C."/>
            <person name="Liu B."/>
            <person name="Ren Y."/>
            <person name="Zhang Y."/>
            <person name="Wang H."/>
            <person name="Li S."/>
            <person name="Jiang F."/>
            <person name="Yin L."/>
            <person name="Zhang G."/>
            <person name="Qian W."/>
            <person name="Fan W."/>
        </authorList>
    </citation>
    <scope>NUCLEOTIDE SEQUENCE [LARGE SCALE GENOMIC DNA]</scope>
    <source>
        <strain evidence="1">SZHN2017</strain>
        <tissue evidence="1">Muscle</tissue>
    </source>
</reference>
<name>A0A2T7P1Y3_POMCA</name>
<evidence type="ECO:0000313" key="1">
    <source>
        <dbReference type="EMBL" id="PVD27435.1"/>
    </source>
</evidence>
<comment type="caution">
    <text evidence="1">The sequence shown here is derived from an EMBL/GenBank/DDBJ whole genome shotgun (WGS) entry which is preliminary data.</text>
</comment>
<keyword evidence="2" id="KW-1185">Reference proteome</keyword>
<dbReference type="Proteomes" id="UP000245119">
    <property type="component" value="Linkage Group LG7"/>
</dbReference>
<gene>
    <name evidence="1" type="ORF">C0Q70_12594</name>
</gene>